<gene>
    <name evidence="2" type="ORF">A3K89_04380</name>
</gene>
<sequence length="128" mass="13641">MTVAVVHSQTDEGRQALAAGIREAQTRNTELVVLHALSGSSEQSARDREIAAVDAAVRAVAPDARVEAALPDPDATSTLLALVDKVDAELVVIGSRHRSAVGKFLMGQQVQRLLLEIPVEILVVKSRQ</sequence>
<keyword evidence="3" id="KW-1185">Reference proteome</keyword>
<dbReference type="Proteomes" id="UP000077519">
    <property type="component" value="Unassembled WGS sequence"/>
</dbReference>
<organism evidence="2 3">
    <name type="scientific">Rhodococcoides kyotonense</name>
    <dbReference type="NCBI Taxonomy" id="398843"/>
    <lineage>
        <taxon>Bacteria</taxon>
        <taxon>Bacillati</taxon>
        <taxon>Actinomycetota</taxon>
        <taxon>Actinomycetes</taxon>
        <taxon>Mycobacteriales</taxon>
        <taxon>Nocardiaceae</taxon>
        <taxon>Rhodococcoides</taxon>
    </lineage>
</organism>
<evidence type="ECO:0000313" key="3">
    <source>
        <dbReference type="Proteomes" id="UP000077519"/>
    </source>
</evidence>
<reference evidence="2 3" key="1">
    <citation type="submission" date="2016-03" db="EMBL/GenBank/DDBJ databases">
        <title>Genome sequence of Rhodococcus kyotonensis KB10.</title>
        <authorList>
            <person name="Jeong H."/>
            <person name="Hong C.E."/>
            <person name="Jo S.H."/>
            <person name="Park J.M."/>
        </authorList>
    </citation>
    <scope>NUCLEOTIDE SEQUENCE [LARGE SCALE GENOMIC DNA]</scope>
    <source>
        <strain evidence="2 3">KB10</strain>
    </source>
</reference>
<dbReference type="Pfam" id="PF00582">
    <property type="entry name" value="Usp"/>
    <property type="match status" value="1"/>
</dbReference>
<proteinExistence type="predicted"/>
<evidence type="ECO:0000313" key="2">
    <source>
        <dbReference type="EMBL" id="OAK54596.1"/>
    </source>
</evidence>
<protein>
    <recommendedName>
        <fullName evidence="1">UspA domain-containing protein</fullName>
    </recommendedName>
</protein>
<dbReference type="InterPro" id="IPR014729">
    <property type="entry name" value="Rossmann-like_a/b/a_fold"/>
</dbReference>
<dbReference type="Gene3D" id="3.40.50.620">
    <property type="entry name" value="HUPs"/>
    <property type="match status" value="1"/>
</dbReference>
<evidence type="ECO:0000259" key="1">
    <source>
        <dbReference type="Pfam" id="PF00582"/>
    </source>
</evidence>
<dbReference type="EMBL" id="LVHI01000012">
    <property type="protein sequence ID" value="OAK54596.1"/>
    <property type="molecule type" value="Genomic_DNA"/>
</dbReference>
<comment type="caution">
    <text evidence="2">The sequence shown here is derived from an EMBL/GenBank/DDBJ whole genome shotgun (WGS) entry which is preliminary data.</text>
</comment>
<dbReference type="CDD" id="cd00293">
    <property type="entry name" value="USP-like"/>
    <property type="match status" value="1"/>
</dbReference>
<name>A0A177YGB3_9NOCA</name>
<dbReference type="RefSeq" id="WP_068425071.1">
    <property type="nucleotide sequence ID" value="NZ_LVHI01000012.1"/>
</dbReference>
<dbReference type="InterPro" id="IPR006016">
    <property type="entry name" value="UspA"/>
</dbReference>
<feature type="domain" description="UspA" evidence="1">
    <location>
        <begin position="2"/>
        <end position="125"/>
    </location>
</feature>
<dbReference type="SUPFAM" id="SSF52402">
    <property type="entry name" value="Adenine nucleotide alpha hydrolases-like"/>
    <property type="match status" value="1"/>
</dbReference>
<accession>A0A177YGB3</accession>
<dbReference type="AlphaFoldDB" id="A0A177YGB3"/>